<comment type="caution">
    <text evidence="1">The sequence shown here is derived from an EMBL/GenBank/DDBJ whole genome shotgun (WGS) entry which is preliminary data.</text>
</comment>
<dbReference type="PATRIC" id="fig|1398.22.peg.3032"/>
<accession>A0A133KFR4</accession>
<evidence type="ECO:0000313" key="2">
    <source>
        <dbReference type="Proteomes" id="UP000070376"/>
    </source>
</evidence>
<name>A0A133KFR4_HEYCO</name>
<reference evidence="2" key="1">
    <citation type="submission" date="2016-01" db="EMBL/GenBank/DDBJ databases">
        <authorList>
            <person name="Mitreva M."/>
            <person name="Pepin K.H."/>
            <person name="Mihindukulasuriya K.A."/>
            <person name="Fulton R."/>
            <person name="Fronick C."/>
            <person name="O'Laughlin M."/>
            <person name="Miner T."/>
            <person name="Herter B."/>
            <person name="Rosa B.A."/>
            <person name="Cordes M."/>
            <person name="Tomlinson C."/>
            <person name="Wollam A."/>
            <person name="Palsikar V.B."/>
            <person name="Mardis E.R."/>
            <person name="Wilson R.K."/>
        </authorList>
    </citation>
    <scope>NUCLEOTIDE SEQUENCE [LARGE SCALE GENOMIC DNA]</scope>
    <source>
        <strain evidence="2">GED7749B</strain>
    </source>
</reference>
<dbReference type="EMBL" id="LRPN01000144">
    <property type="protein sequence ID" value="KWZ78376.1"/>
    <property type="molecule type" value="Genomic_DNA"/>
</dbReference>
<gene>
    <name evidence="1" type="ORF">HMPREF3213_03026</name>
</gene>
<dbReference type="Proteomes" id="UP000070376">
    <property type="component" value="Unassembled WGS sequence"/>
</dbReference>
<protein>
    <submittedName>
        <fullName evidence="1">Uncharacterized protein</fullName>
    </submittedName>
</protein>
<evidence type="ECO:0000313" key="1">
    <source>
        <dbReference type="EMBL" id="KWZ78376.1"/>
    </source>
</evidence>
<sequence length="54" mass="6298">MGKQAFCNVIKWKMLVLCFLPPGLDEMNEKIFTVFLPAVKHNHLANWCAAWYKT</sequence>
<dbReference type="AlphaFoldDB" id="A0A133KFR4"/>
<organism evidence="1 2">
    <name type="scientific">Heyndrickxia coagulans</name>
    <name type="common">Weizmannia coagulans</name>
    <dbReference type="NCBI Taxonomy" id="1398"/>
    <lineage>
        <taxon>Bacteria</taxon>
        <taxon>Bacillati</taxon>
        <taxon>Bacillota</taxon>
        <taxon>Bacilli</taxon>
        <taxon>Bacillales</taxon>
        <taxon>Bacillaceae</taxon>
        <taxon>Heyndrickxia</taxon>
    </lineage>
</organism>
<proteinExistence type="predicted"/>